<feature type="transmembrane region" description="Helical" evidence="1">
    <location>
        <begin position="41"/>
        <end position="59"/>
    </location>
</feature>
<dbReference type="Gene3D" id="3.40.33.10">
    <property type="entry name" value="CAP"/>
    <property type="match status" value="1"/>
</dbReference>
<comment type="caution">
    <text evidence="3">The sequence shown here is derived from an EMBL/GenBank/DDBJ whole genome shotgun (WGS) entry which is preliminary data.</text>
</comment>
<gene>
    <name evidence="3" type="ORF">Plil01_001391800</name>
</gene>
<dbReference type="InterPro" id="IPR035940">
    <property type="entry name" value="CAP_sf"/>
</dbReference>
<sequence length="225" mass="24366">MLPTASTCLRGAFGLVLIFQHSAFRAPPPLPAFFTMMTITHSSSIAFLLVLVVTTSGVSKATNLRQVQRDLGASYTQSDDYFSAMLAAVKKQRAAQGLSSLCMNKKLQAAAQRHSNDQAKNNFMAHDGSDGSTMSERITQAGYKWSAVAENVAAGQVDVDAVMESWMNFPGHRANILGADYTMFGTAYAYNADSTYKHYWTQDFGSNSTKACDGSDSIQQSAVQN</sequence>
<dbReference type="SUPFAM" id="SSF55797">
    <property type="entry name" value="PR-1-like"/>
    <property type="match status" value="1"/>
</dbReference>
<dbReference type="CDD" id="cd05379">
    <property type="entry name" value="CAP_bacterial"/>
    <property type="match status" value="1"/>
</dbReference>
<reference evidence="3" key="1">
    <citation type="submission" date="2023-04" db="EMBL/GenBank/DDBJ databases">
        <title>Phytophthora lilii NBRC 32176.</title>
        <authorList>
            <person name="Ichikawa N."/>
            <person name="Sato H."/>
            <person name="Tonouchi N."/>
        </authorList>
    </citation>
    <scope>NUCLEOTIDE SEQUENCE</scope>
    <source>
        <strain evidence="3">NBRC 32176</strain>
    </source>
</reference>
<dbReference type="PANTHER" id="PTHR31157">
    <property type="entry name" value="SCP DOMAIN-CONTAINING PROTEIN"/>
    <property type="match status" value="1"/>
</dbReference>
<dbReference type="InterPro" id="IPR014044">
    <property type="entry name" value="CAP_dom"/>
</dbReference>
<name>A0A9W6X6L8_9STRA</name>
<keyword evidence="1" id="KW-1133">Transmembrane helix</keyword>
<protein>
    <submittedName>
        <fullName evidence="3">Unnamed protein product</fullName>
    </submittedName>
</protein>
<evidence type="ECO:0000256" key="1">
    <source>
        <dbReference type="SAM" id="Phobius"/>
    </source>
</evidence>
<proteinExistence type="predicted"/>
<accession>A0A9W6X6L8</accession>
<evidence type="ECO:0000313" key="4">
    <source>
        <dbReference type="Proteomes" id="UP001165083"/>
    </source>
</evidence>
<keyword evidence="1" id="KW-0812">Transmembrane</keyword>
<dbReference type="PANTHER" id="PTHR31157:SF1">
    <property type="entry name" value="SCP DOMAIN-CONTAINING PROTEIN"/>
    <property type="match status" value="1"/>
</dbReference>
<dbReference type="EMBL" id="BSXW01000997">
    <property type="protein sequence ID" value="GMF32561.1"/>
    <property type="molecule type" value="Genomic_DNA"/>
</dbReference>
<dbReference type="Pfam" id="PF00188">
    <property type="entry name" value="CAP"/>
    <property type="match status" value="1"/>
</dbReference>
<feature type="domain" description="SCP" evidence="2">
    <location>
        <begin position="87"/>
        <end position="204"/>
    </location>
</feature>
<dbReference type="Proteomes" id="UP001165083">
    <property type="component" value="Unassembled WGS sequence"/>
</dbReference>
<dbReference type="AlphaFoldDB" id="A0A9W6X6L8"/>
<keyword evidence="1" id="KW-0472">Membrane</keyword>
<keyword evidence="4" id="KW-1185">Reference proteome</keyword>
<dbReference type="OrthoDB" id="568194at2759"/>
<organism evidence="3 4">
    <name type="scientific">Phytophthora lilii</name>
    <dbReference type="NCBI Taxonomy" id="2077276"/>
    <lineage>
        <taxon>Eukaryota</taxon>
        <taxon>Sar</taxon>
        <taxon>Stramenopiles</taxon>
        <taxon>Oomycota</taxon>
        <taxon>Peronosporomycetes</taxon>
        <taxon>Peronosporales</taxon>
        <taxon>Peronosporaceae</taxon>
        <taxon>Phytophthora</taxon>
    </lineage>
</organism>
<evidence type="ECO:0000259" key="2">
    <source>
        <dbReference type="Pfam" id="PF00188"/>
    </source>
</evidence>
<evidence type="ECO:0000313" key="3">
    <source>
        <dbReference type="EMBL" id="GMF32561.1"/>
    </source>
</evidence>